<feature type="coiled-coil region" evidence="1">
    <location>
        <begin position="240"/>
        <end position="278"/>
    </location>
</feature>
<feature type="region of interest" description="Disordered" evidence="2">
    <location>
        <begin position="1"/>
        <end position="30"/>
    </location>
</feature>
<evidence type="ECO:0000313" key="4">
    <source>
        <dbReference type="Proteomes" id="UP000232323"/>
    </source>
</evidence>
<feature type="coiled-coil region" evidence="1">
    <location>
        <begin position="773"/>
        <end position="875"/>
    </location>
</feature>
<keyword evidence="1" id="KW-0175">Coiled coil</keyword>
<dbReference type="STRING" id="1157962.A0A250XEC5"/>
<feature type="coiled-coil region" evidence="1">
    <location>
        <begin position="399"/>
        <end position="433"/>
    </location>
</feature>
<organism evidence="3 4">
    <name type="scientific">Chlamydomonas eustigma</name>
    <dbReference type="NCBI Taxonomy" id="1157962"/>
    <lineage>
        <taxon>Eukaryota</taxon>
        <taxon>Viridiplantae</taxon>
        <taxon>Chlorophyta</taxon>
        <taxon>core chlorophytes</taxon>
        <taxon>Chlorophyceae</taxon>
        <taxon>CS clade</taxon>
        <taxon>Chlamydomonadales</taxon>
        <taxon>Chlamydomonadaceae</taxon>
        <taxon>Chlamydomonas</taxon>
    </lineage>
</organism>
<dbReference type="PANTHER" id="PTHR43941:SF1">
    <property type="entry name" value="STRUCTURAL MAINTENANCE OF CHROMOSOMES PROTEIN 2"/>
    <property type="match status" value="1"/>
</dbReference>
<feature type="coiled-coil region" evidence="1">
    <location>
        <begin position="901"/>
        <end position="999"/>
    </location>
</feature>
<evidence type="ECO:0000256" key="1">
    <source>
        <dbReference type="SAM" id="Coils"/>
    </source>
</evidence>
<sequence length="1471" mass="160897">MEDPTRAASPARSVMSVSSVSERSKVPASLASKSKPELEIFALDLLKKLKLRDKKIEDLSQAALNSPNKQTTSNSNLHVVQRDIFVKDVDSHDLSSRLKESEEALRVAEGQIKTLVDAMREDALIKGAQIESSMKELLESRKALEASQAYVTELKEKEVLYQQQILSLKEAVKDAAAEKEAAFAVLGERKEEITELAYQLKLADDAKDKLLAEIDANSKATSESELKVWSAEIEPRDTLIRQLEASLKENEKRVHDLVEEHEVQITQFELKLQHFNNDIPYDSTEEQMTSAAGQSGRDGVVEDVGSIACVNSTHESTIATSLPDLIASHHDSRIIADCSPNSADYCALSEVFSDHLDFMTDRLRNMLTVEPLDMTDIIKELRNASQAIQAQQTLSGAELGLLKQEVKGLQWQLEESRAECEELGAEIEEILFKKGSHSQKVLHVAGNSDESSRNDATLSASSDVLCDQGVGQSKILELETDCLKWKDEACNAHDKILELETDCLKWKDEAFNAHDKVLGLETNCLKWKEEAATAHGKVAEVESDCLRWKEEAVTAYGKVAELESECLRWKEEAATAKGEINALRLNLAAISKEVEDLKSVELQQRLRGVSITTDDDAGPADAAVIKQESSTAVEDRGHHDVIISKLSKELSEAKKKLVILAKKRAAEQEFAQRELESKAGDIAVKAADIASKSALIHDLQSALALAKAQASESALVSKDRSELLSVLSSKEQEIHSQHAELKAAQRDLIHCQDKLAEIKIWAAGQDTAAQAALASAENETKRVKVEMEKALSSVESNLQQKDLECERLTLMNSKLSCELEELRIRYESTQNGASSEAQAVRRELETAQNELLSVRKEYDSEKLKLTKALEDAKKRIVKATKGQHAAEMALAEARGRSESERHRLQLEAALAQQAVETSRREIEKLEAELKEYKARAQALLKAKDAEIRSVRDLATAGMVPAEELETLTLQLSDSEYALREAERERFEESSRMNAELENLKCQLQLQVSQLESRVEYFQNLSTEAQKAAEDWRFKCDNLESRLQHVFTSQNEVLSMSSGEAAAATAAATAATHQAQTTAALIQLSSELEDLRVNYATLKDSSEAMLEQKDDEILKLVRQCALLQEQVHLQKQRHASSSDLANKPTYHHHSSDQSSSSVDVTGGITKTACSSSPATTSPPPAAVHTITPPTAGNAAVDSNGYANRSAVLLQGQGISGDTSSADNTDNAALSQVPSDYHQHVRIITPSGRNCDRESGAATMPNKGLSLDDLIEPSNVDLARAAGHPYNNLADVAVSANQHDHHQYAGVGQANSDVPSFENLFGLFPNIGHISSSSNHDYLEDRVYYDEGVTARGSIMTSVPQANPIPVDSLDSGVAQSQLSQHPSSSYLLVETDTFQTGAGVAGSPRNKTTAAGLLSGVESQHGHFGHYDHRPSASPSTAGLAGGNGRPIDSSRPTRMISVEVLKKELLECLGT</sequence>
<accession>A0A250XEC5</accession>
<evidence type="ECO:0000313" key="3">
    <source>
        <dbReference type="EMBL" id="GAX81406.1"/>
    </source>
</evidence>
<feature type="compositionally biased region" description="Low complexity" evidence="2">
    <location>
        <begin position="1164"/>
        <end position="1174"/>
    </location>
</feature>
<feature type="non-terminal residue" evidence="3">
    <location>
        <position position="1471"/>
    </location>
</feature>
<reference evidence="3 4" key="1">
    <citation type="submission" date="2017-08" db="EMBL/GenBank/DDBJ databases">
        <title>Acidophilic green algal genome provides insights into adaptation to an acidic environment.</title>
        <authorList>
            <person name="Hirooka S."/>
            <person name="Hirose Y."/>
            <person name="Kanesaki Y."/>
            <person name="Higuchi S."/>
            <person name="Fujiwara T."/>
            <person name="Onuma R."/>
            <person name="Era A."/>
            <person name="Ohbayashi R."/>
            <person name="Uzuka A."/>
            <person name="Nozaki H."/>
            <person name="Yoshikawa H."/>
            <person name="Miyagishima S.Y."/>
        </authorList>
    </citation>
    <scope>NUCLEOTIDE SEQUENCE [LARGE SCALE GENOMIC DNA]</scope>
    <source>
        <strain evidence="3 4">NIES-2499</strain>
    </source>
</reference>
<dbReference type="Proteomes" id="UP000232323">
    <property type="component" value="Unassembled WGS sequence"/>
</dbReference>
<gene>
    <name evidence="3" type="ORF">CEUSTIGMA_g8836.t1</name>
</gene>
<feature type="coiled-coil region" evidence="1">
    <location>
        <begin position="559"/>
        <end position="600"/>
    </location>
</feature>
<dbReference type="PANTHER" id="PTHR43941">
    <property type="entry name" value="STRUCTURAL MAINTENANCE OF CHROMOSOMES PROTEIN 2"/>
    <property type="match status" value="1"/>
</dbReference>
<protein>
    <submittedName>
        <fullName evidence="3">Uncharacterized protein</fullName>
    </submittedName>
</protein>
<feature type="coiled-coil region" evidence="1">
    <location>
        <begin position="1080"/>
        <end position="1125"/>
    </location>
</feature>
<proteinExistence type="predicted"/>
<feature type="compositionally biased region" description="Low complexity" evidence="2">
    <location>
        <begin position="1"/>
        <end position="21"/>
    </location>
</feature>
<evidence type="ECO:0000256" key="2">
    <source>
        <dbReference type="SAM" id="MobiDB-lite"/>
    </source>
</evidence>
<feature type="region of interest" description="Disordered" evidence="2">
    <location>
        <begin position="1418"/>
        <end position="1451"/>
    </location>
</feature>
<keyword evidence="4" id="KW-1185">Reference proteome</keyword>
<feature type="region of interest" description="Disordered" evidence="2">
    <location>
        <begin position="1132"/>
        <end position="1179"/>
    </location>
</feature>
<name>A0A250XEC5_9CHLO</name>
<comment type="caution">
    <text evidence="3">The sequence shown here is derived from an EMBL/GenBank/DDBJ whole genome shotgun (WGS) entry which is preliminary data.</text>
</comment>
<dbReference type="EMBL" id="BEGY01000065">
    <property type="protein sequence ID" value="GAX81406.1"/>
    <property type="molecule type" value="Genomic_DNA"/>
</dbReference>